<evidence type="ECO:0000256" key="2">
    <source>
        <dbReference type="SAM" id="Phobius"/>
    </source>
</evidence>
<proteinExistence type="predicted"/>
<feature type="compositionally biased region" description="Acidic residues" evidence="1">
    <location>
        <begin position="88"/>
        <end position="104"/>
    </location>
</feature>
<keyword evidence="2" id="KW-0812">Transmembrane</keyword>
<organism evidence="3">
    <name type="scientific">Amphora coffeiformis</name>
    <dbReference type="NCBI Taxonomy" id="265554"/>
    <lineage>
        <taxon>Eukaryota</taxon>
        <taxon>Sar</taxon>
        <taxon>Stramenopiles</taxon>
        <taxon>Ochrophyta</taxon>
        <taxon>Bacillariophyta</taxon>
        <taxon>Bacillariophyceae</taxon>
        <taxon>Bacillariophycidae</taxon>
        <taxon>Thalassiophysales</taxon>
        <taxon>Catenulaceae</taxon>
        <taxon>Amphora</taxon>
    </lineage>
</organism>
<evidence type="ECO:0000256" key="1">
    <source>
        <dbReference type="SAM" id="MobiDB-lite"/>
    </source>
</evidence>
<protein>
    <submittedName>
        <fullName evidence="3">Uncharacterized protein</fullName>
    </submittedName>
</protein>
<gene>
    <name evidence="3" type="ORF">ACOF00016_LOCUS13189</name>
</gene>
<dbReference type="EMBL" id="HBIM01017039">
    <property type="protein sequence ID" value="CAE0416129.1"/>
    <property type="molecule type" value="Transcribed_RNA"/>
</dbReference>
<keyword evidence="2" id="KW-0472">Membrane</keyword>
<accession>A0A7S3L9S1</accession>
<feature type="region of interest" description="Disordered" evidence="1">
    <location>
        <begin position="76"/>
        <end position="161"/>
    </location>
</feature>
<evidence type="ECO:0000313" key="3">
    <source>
        <dbReference type="EMBL" id="CAE0416129.1"/>
    </source>
</evidence>
<feature type="compositionally biased region" description="Low complexity" evidence="1">
    <location>
        <begin position="147"/>
        <end position="161"/>
    </location>
</feature>
<name>A0A7S3L9S1_9STRA</name>
<sequence length="161" mass="17539">MDQQEEAKFITTAKRLLFWDAYDAYTNRTSTTTDNSSGYHDDYTTGDYVIALFPWVLSMLLLLAIVCVSARNSTLPYASDGRTVCTSVDEEDEDDGKESADVEEGTCSPRHPPGSNDAESPSPEPKQDIGVVVVVTTKTPPPRRTRSSCSSSFGGESRPSS</sequence>
<dbReference type="AlphaFoldDB" id="A0A7S3L9S1"/>
<feature type="transmembrane region" description="Helical" evidence="2">
    <location>
        <begin position="48"/>
        <end position="68"/>
    </location>
</feature>
<reference evidence="3" key="1">
    <citation type="submission" date="2021-01" db="EMBL/GenBank/DDBJ databases">
        <authorList>
            <person name="Corre E."/>
            <person name="Pelletier E."/>
            <person name="Niang G."/>
            <person name="Scheremetjew M."/>
            <person name="Finn R."/>
            <person name="Kale V."/>
            <person name="Holt S."/>
            <person name="Cochrane G."/>
            <person name="Meng A."/>
            <person name="Brown T."/>
            <person name="Cohen L."/>
        </authorList>
    </citation>
    <scope>NUCLEOTIDE SEQUENCE</scope>
    <source>
        <strain evidence="3">CCMP127</strain>
    </source>
</reference>
<keyword evidence="2" id="KW-1133">Transmembrane helix</keyword>